<dbReference type="GO" id="GO:0005886">
    <property type="term" value="C:plasma membrane"/>
    <property type="evidence" value="ECO:0007669"/>
    <property type="project" value="UniProtKB-SubCell"/>
</dbReference>
<reference evidence="9 10" key="1">
    <citation type="submission" date="2020-02" db="EMBL/GenBank/DDBJ databases">
        <title>Genome sequence of the type strain CGMCC 1.15528 of Mesorhizobium zhangyense.</title>
        <authorList>
            <person name="Gao J."/>
            <person name="Sun J."/>
        </authorList>
    </citation>
    <scope>NUCLEOTIDE SEQUENCE [LARGE SCALE GENOMIC DNA]</scope>
    <source>
        <strain evidence="9 10">CGMCC 1.15528</strain>
    </source>
</reference>
<dbReference type="GO" id="GO:0022857">
    <property type="term" value="F:transmembrane transporter activity"/>
    <property type="evidence" value="ECO:0007669"/>
    <property type="project" value="InterPro"/>
</dbReference>
<evidence type="ECO:0000256" key="3">
    <source>
        <dbReference type="ARBA" id="ARBA00022475"/>
    </source>
</evidence>
<dbReference type="RefSeq" id="WP_165120909.1">
    <property type="nucleotide sequence ID" value="NZ_JAAKZG010000016.1"/>
</dbReference>
<feature type="transmembrane region" description="Helical" evidence="8">
    <location>
        <begin position="97"/>
        <end position="123"/>
    </location>
</feature>
<proteinExistence type="predicted"/>
<dbReference type="PANTHER" id="PTHR32196">
    <property type="entry name" value="ABC TRANSPORTER PERMEASE PROTEIN YPHD-RELATED-RELATED"/>
    <property type="match status" value="1"/>
</dbReference>
<evidence type="ECO:0000256" key="8">
    <source>
        <dbReference type="SAM" id="Phobius"/>
    </source>
</evidence>
<protein>
    <submittedName>
        <fullName evidence="9">ABC transporter permease</fullName>
    </submittedName>
</protein>
<evidence type="ECO:0000313" key="9">
    <source>
        <dbReference type="EMBL" id="NGN44532.1"/>
    </source>
</evidence>
<keyword evidence="2" id="KW-0813">Transport</keyword>
<feature type="transmembrane region" description="Helical" evidence="8">
    <location>
        <begin position="135"/>
        <end position="162"/>
    </location>
</feature>
<evidence type="ECO:0000256" key="2">
    <source>
        <dbReference type="ARBA" id="ARBA00022448"/>
    </source>
</evidence>
<feature type="transmembrane region" description="Helical" evidence="8">
    <location>
        <begin position="314"/>
        <end position="337"/>
    </location>
</feature>
<keyword evidence="10" id="KW-1185">Reference proteome</keyword>
<feature type="transmembrane region" description="Helical" evidence="8">
    <location>
        <begin position="221"/>
        <end position="251"/>
    </location>
</feature>
<keyword evidence="6 8" id="KW-1133">Transmembrane helix</keyword>
<dbReference type="PANTHER" id="PTHR32196:SF21">
    <property type="entry name" value="ABC TRANSPORTER PERMEASE PROTEIN YPHD-RELATED"/>
    <property type="match status" value="1"/>
</dbReference>
<dbReference type="Pfam" id="PF02653">
    <property type="entry name" value="BPD_transp_2"/>
    <property type="match status" value="1"/>
</dbReference>
<feature type="transmembrane region" description="Helical" evidence="8">
    <location>
        <begin position="34"/>
        <end position="51"/>
    </location>
</feature>
<feature type="transmembrane region" description="Helical" evidence="8">
    <location>
        <begin position="289"/>
        <end position="308"/>
    </location>
</feature>
<comment type="caution">
    <text evidence="9">The sequence shown here is derived from an EMBL/GenBank/DDBJ whole genome shotgun (WGS) entry which is preliminary data.</text>
</comment>
<accession>A0A7C9VGL6</accession>
<dbReference type="EMBL" id="JAAKZG010000016">
    <property type="protein sequence ID" value="NGN44532.1"/>
    <property type="molecule type" value="Genomic_DNA"/>
</dbReference>
<evidence type="ECO:0000256" key="7">
    <source>
        <dbReference type="ARBA" id="ARBA00023136"/>
    </source>
</evidence>
<dbReference type="Proteomes" id="UP000481252">
    <property type="component" value="Unassembled WGS sequence"/>
</dbReference>
<keyword evidence="5 8" id="KW-0812">Transmembrane</keyword>
<organism evidence="9 10">
    <name type="scientific">Mesorhizobium zhangyense</name>
    <dbReference type="NCBI Taxonomy" id="1776730"/>
    <lineage>
        <taxon>Bacteria</taxon>
        <taxon>Pseudomonadati</taxon>
        <taxon>Pseudomonadota</taxon>
        <taxon>Alphaproteobacteria</taxon>
        <taxon>Hyphomicrobiales</taxon>
        <taxon>Phyllobacteriaceae</taxon>
        <taxon>Mesorhizobium</taxon>
    </lineage>
</organism>
<feature type="transmembrane region" description="Helical" evidence="8">
    <location>
        <begin position="263"/>
        <end position="282"/>
    </location>
</feature>
<feature type="transmembrane region" description="Helical" evidence="8">
    <location>
        <begin position="63"/>
        <end position="85"/>
    </location>
</feature>
<comment type="subcellular location">
    <subcellularLocation>
        <location evidence="1">Cell membrane</location>
        <topology evidence="1">Multi-pass membrane protein</topology>
    </subcellularLocation>
</comment>
<evidence type="ECO:0000256" key="6">
    <source>
        <dbReference type="ARBA" id="ARBA00022989"/>
    </source>
</evidence>
<dbReference type="CDD" id="cd06579">
    <property type="entry name" value="TM_PBP1_transp_AraH_like"/>
    <property type="match status" value="1"/>
</dbReference>
<name>A0A7C9VGL6_9HYPH</name>
<dbReference type="AlphaFoldDB" id="A0A7C9VGL6"/>
<evidence type="ECO:0000313" key="10">
    <source>
        <dbReference type="Proteomes" id="UP000481252"/>
    </source>
</evidence>
<feature type="transmembrane region" description="Helical" evidence="8">
    <location>
        <begin position="182"/>
        <end position="209"/>
    </location>
</feature>
<evidence type="ECO:0000256" key="5">
    <source>
        <dbReference type="ARBA" id="ARBA00022692"/>
    </source>
</evidence>
<dbReference type="InterPro" id="IPR001851">
    <property type="entry name" value="ABC_transp_permease"/>
</dbReference>
<gene>
    <name evidence="9" type="ORF">G6N74_26070</name>
</gene>
<keyword evidence="4" id="KW-0997">Cell inner membrane</keyword>
<evidence type="ECO:0000256" key="1">
    <source>
        <dbReference type="ARBA" id="ARBA00004651"/>
    </source>
</evidence>
<keyword evidence="7 8" id="KW-0472">Membrane</keyword>
<keyword evidence="3" id="KW-1003">Cell membrane</keyword>
<evidence type="ECO:0000256" key="4">
    <source>
        <dbReference type="ARBA" id="ARBA00022519"/>
    </source>
</evidence>
<sequence>MTLLTGTNDTRAAPPALNNPSVKGRQFSISNDTVVTNILVVALVVMMLVFSSQSSAFFTLSNFEVIVTNYAAVGVVAAAMTLLVISGNVDLSVGSNIGLSGMVTALSITNFGLSAGMAVAAGIATGAGIGVINGLLCGVLGFNAIIVTLGMLALLRGVTLLFNSTEVYGLGETFFWIGNGDLLGIPVLLWAVVLAFGAVALVTSTTIWGRYIYAVGINRQAAFLAALPVRSLLLSLHIATGAAAGLAGILLAGRLDGASPGSLGLQLEMQVLTIVLLGGVAFAGGRGRVFGVITAWLFLGVLDNGLTLLNVPPFVQLVASGLALVFAASLDAFGNLLRSRTSHRRLVKEQRRNANEHN</sequence>